<dbReference type="RefSeq" id="WP_214114721.1">
    <property type="nucleotide sequence ID" value="NZ_JAHCTB010000017.1"/>
</dbReference>
<dbReference type="Proteomes" id="UP001297092">
    <property type="component" value="Unassembled WGS sequence"/>
</dbReference>
<sequence length="162" mass="17628">MANVNLNRINEVLDPAVMTEVLGHVTSIDGNLPPITLTDAERASLGAISVANKVFVEEVLDELTNGNFPPLDALVDNEAVRADLQLFEQMETLESRLESLLNKVRDIKRVAGHECYGSGTTVYGMLGVMAKSGIPGAQQSYDRLSARYQRQPGGRPMDQNVS</sequence>
<organism evidence="1 2">
    <name type="scientific">Aequorivita echinoideorum</name>
    <dbReference type="NCBI Taxonomy" id="1549647"/>
    <lineage>
        <taxon>Bacteria</taxon>
        <taxon>Pseudomonadati</taxon>
        <taxon>Bacteroidota</taxon>
        <taxon>Flavobacteriia</taxon>
        <taxon>Flavobacteriales</taxon>
        <taxon>Flavobacteriaceae</taxon>
        <taxon>Aequorivita</taxon>
    </lineage>
</organism>
<accession>A0ABS5S8D4</accession>
<proteinExistence type="predicted"/>
<keyword evidence="2" id="KW-1185">Reference proteome</keyword>
<dbReference type="EMBL" id="JAHCTB010000017">
    <property type="protein sequence ID" value="MBT0609243.1"/>
    <property type="molecule type" value="Genomic_DNA"/>
</dbReference>
<gene>
    <name evidence="1" type="ORF">KIV10_13740</name>
</gene>
<evidence type="ECO:0000313" key="1">
    <source>
        <dbReference type="EMBL" id="MBT0609243.1"/>
    </source>
</evidence>
<evidence type="ECO:0000313" key="2">
    <source>
        <dbReference type="Proteomes" id="UP001297092"/>
    </source>
</evidence>
<protein>
    <submittedName>
        <fullName evidence="1">Uncharacterized protein</fullName>
    </submittedName>
</protein>
<name>A0ABS5S8D4_9FLAO</name>
<comment type="caution">
    <text evidence="1">The sequence shown here is derived from an EMBL/GenBank/DDBJ whole genome shotgun (WGS) entry which is preliminary data.</text>
</comment>
<reference evidence="1 2" key="1">
    <citation type="submission" date="2021-05" db="EMBL/GenBank/DDBJ databases">
        <title>Aequorivita echinoideorum JCM 30378 genome.</title>
        <authorList>
            <person name="Zhang H."/>
            <person name="Li C."/>
        </authorList>
    </citation>
    <scope>NUCLEOTIDE SEQUENCE [LARGE SCALE GENOMIC DNA]</scope>
    <source>
        <strain evidence="1 2">JCM30378</strain>
    </source>
</reference>